<dbReference type="SUPFAM" id="SSF51395">
    <property type="entry name" value="FMN-linked oxidoreductases"/>
    <property type="match status" value="1"/>
</dbReference>
<dbReference type="Pfam" id="PF00724">
    <property type="entry name" value="Oxidored_FMN"/>
    <property type="match status" value="1"/>
</dbReference>
<evidence type="ECO:0000259" key="1">
    <source>
        <dbReference type="Pfam" id="PF00724"/>
    </source>
</evidence>
<dbReference type="RefSeq" id="WP_147208045.1">
    <property type="nucleotide sequence ID" value="NZ_BJYM01000001.1"/>
</dbReference>
<dbReference type="OrthoDB" id="9772736at2"/>
<dbReference type="GO" id="GO:0010181">
    <property type="term" value="F:FMN binding"/>
    <property type="evidence" value="ECO:0007669"/>
    <property type="project" value="InterPro"/>
</dbReference>
<dbReference type="AlphaFoldDB" id="A0A511ZCV3"/>
<proteinExistence type="predicted"/>
<gene>
    <name evidence="2" type="ORF">OSO01_00190</name>
</gene>
<feature type="domain" description="NADH:flavin oxidoreductase/NADH oxidase N-terminal" evidence="1">
    <location>
        <begin position="6"/>
        <end position="343"/>
    </location>
</feature>
<comment type="caution">
    <text evidence="2">The sequence shown here is derived from an EMBL/GenBank/DDBJ whole genome shotgun (WGS) entry which is preliminary data.</text>
</comment>
<dbReference type="GO" id="GO:0016491">
    <property type="term" value="F:oxidoreductase activity"/>
    <property type="evidence" value="ECO:0007669"/>
    <property type="project" value="InterPro"/>
</dbReference>
<name>A0A511ZCV3_9BACI</name>
<dbReference type="PANTHER" id="PTHR22893">
    <property type="entry name" value="NADH OXIDOREDUCTASE-RELATED"/>
    <property type="match status" value="1"/>
</dbReference>
<evidence type="ECO:0000313" key="3">
    <source>
        <dbReference type="Proteomes" id="UP000321558"/>
    </source>
</evidence>
<protein>
    <submittedName>
        <fullName evidence="2">NADH:flavin oxidoreductase</fullName>
    </submittedName>
</protein>
<reference evidence="2 3" key="1">
    <citation type="submission" date="2019-07" db="EMBL/GenBank/DDBJ databases">
        <title>Whole genome shotgun sequence of Oceanobacillus sojae NBRC 105379.</title>
        <authorList>
            <person name="Hosoyama A."/>
            <person name="Uohara A."/>
            <person name="Ohji S."/>
            <person name="Ichikawa N."/>
        </authorList>
    </citation>
    <scope>NUCLEOTIDE SEQUENCE [LARGE SCALE GENOMIC DNA]</scope>
    <source>
        <strain evidence="2 3">NBRC 105379</strain>
    </source>
</reference>
<dbReference type="Gene3D" id="3.20.20.70">
    <property type="entry name" value="Aldolase class I"/>
    <property type="match status" value="1"/>
</dbReference>
<dbReference type="EMBL" id="BJYM01000001">
    <property type="protein sequence ID" value="GEN85280.1"/>
    <property type="molecule type" value="Genomic_DNA"/>
</dbReference>
<evidence type="ECO:0000313" key="2">
    <source>
        <dbReference type="EMBL" id="GEN85280.1"/>
    </source>
</evidence>
<sequence length="370" mass="40618">MHNDTKLFSSYQLGSLQLPNRAVLSPMTRTSAEQTGEATARMASYYSRFAQGGFGLIITEGIYPDHMNSRSYENQPGIADDQQAEEWKLVVEAVHNAGGKIIAQLMHGGALVQHDSFTAVAPSAVQPVGSMLEDHGGSGEFAVPREITTAEIRDVIESFAQAAVRAKQAGFDGVEVHGANGYLLDQFLTDYSNQRTDEYGGKTENRIRLTVEVLQAIRKAVGSEYPVGVRISQGKVNDFHHKWADGEKDAKIIFEQLAAASATYIHTTEYKAFAPAFSDSLSTLAALAKRYSKLPVIANGKLGESEKAEKLLEKNETDLVAIGTSAIVNPDWVYKIKEGRALNTFEHSYLQPIATLREEEYTNGEEKYAY</sequence>
<dbReference type="InterPro" id="IPR013785">
    <property type="entry name" value="Aldolase_TIM"/>
</dbReference>
<organism evidence="2 3">
    <name type="scientific">Oceanobacillus sojae</name>
    <dbReference type="NCBI Taxonomy" id="582851"/>
    <lineage>
        <taxon>Bacteria</taxon>
        <taxon>Bacillati</taxon>
        <taxon>Bacillota</taxon>
        <taxon>Bacilli</taxon>
        <taxon>Bacillales</taxon>
        <taxon>Bacillaceae</taxon>
        <taxon>Oceanobacillus</taxon>
    </lineage>
</organism>
<dbReference type="Proteomes" id="UP000321558">
    <property type="component" value="Unassembled WGS sequence"/>
</dbReference>
<keyword evidence="3" id="KW-1185">Reference proteome</keyword>
<dbReference type="InterPro" id="IPR045247">
    <property type="entry name" value="Oye-like"/>
</dbReference>
<dbReference type="InterPro" id="IPR001155">
    <property type="entry name" value="OxRdtase_FMN_N"/>
</dbReference>
<accession>A0A511ZCV3</accession>
<dbReference type="CDD" id="cd02803">
    <property type="entry name" value="OYE_like_FMN_family"/>
    <property type="match status" value="1"/>
</dbReference>
<dbReference type="PANTHER" id="PTHR22893:SF91">
    <property type="entry name" value="NADPH DEHYDROGENASE 2-RELATED"/>
    <property type="match status" value="1"/>
</dbReference>